<dbReference type="GeneID" id="9802324"/>
<gene>
    <name evidence="2" type="ORF">GCK72_011564</name>
</gene>
<dbReference type="KEGG" id="crq:GCK72_011564"/>
<dbReference type="CTD" id="9802324"/>
<reference evidence="2 3" key="1">
    <citation type="submission" date="2019-12" db="EMBL/GenBank/DDBJ databases">
        <title>Chromosome-level assembly of the Caenorhabditis remanei genome.</title>
        <authorList>
            <person name="Teterina A.A."/>
            <person name="Willis J.H."/>
            <person name="Phillips P.C."/>
        </authorList>
    </citation>
    <scope>NUCLEOTIDE SEQUENCE [LARGE SCALE GENOMIC DNA]</scope>
    <source>
        <strain evidence="2 3">PX506</strain>
        <tissue evidence="2">Whole organism</tissue>
    </source>
</reference>
<dbReference type="EMBL" id="WUAV01000003">
    <property type="protein sequence ID" value="KAF1763298.1"/>
    <property type="molecule type" value="Genomic_DNA"/>
</dbReference>
<dbReference type="Proteomes" id="UP000483820">
    <property type="component" value="Chromosome III"/>
</dbReference>
<name>A0A6A5H6C8_CAERE</name>
<dbReference type="PANTHER" id="PTHR22899:SF0">
    <property type="entry name" value="F-BOX ASSOCIATED DOMAIN-CONTAINING PROTEIN-RELATED"/>
    <property type="match status" value="1"/>
</dbReference>
<feature type="domain" description="Sdz-33 F-box" evidence="1">
    <location>
        <begin position="486"/>
        <end position="551"/>
    </location>
</feature>
<evidence type="ECO:0000313" key="2">
    <source>
        <dbReference type="EMBL" id="KAF1763298.1"/>
    </source>
</evidence>
<dbReference type="Pfam" id="PF07735">
    <property type="entry name" value="FBA_2"/>
    <property type="match status" value="2"/>
</dbReference>
<organism evidence="2 3">
    <name type="scientific">Caenorhabditis remanei</name>
    <name type="common">Caenorhabditis vulgaris</name>
    <dbReference type="NCBI Taxonomy" id="31234"/>
    <lineage>
        <taxon>Eukaryota</taxon>
        <taxon>Metazoa</taxon>
        <taxon>Ecdysozoa</taxon>
        <taxon>Nematoda</taxon>
        <taxon>Chromadorea</taxon>
        <taxon>Rhabditida</taxon>
        <taxon>Rhabditina</taxon>
        <taxon>Rhabditomorpha</taxon>
        <taxon>Rhabditoidea</taxon>
        <taxon>Rhabditidae</taxon>
        <taxon>Peloderinae</taxon>
        <taxon>Caenorhabditis</taxon>
    </lineage>
</organism>
<accession>A0A6A5H6C8</accession>
<dbReference type="InterPro" id="IPR012885">
    <property type="entry name" value="F-box_Sdz-33"/>
</dbReference>
<protein>
    <recommendedName>
        <fullName evidence="1">Sdz-33 F-box domain-containing protein</fullName>
    </recommendedName>
</protein>
<evidence type="ECO:0000313" key="3">
    <source>
        <dbReference type="Proteomes" id="UP000483820"/>
    </source>
</evidence>
<dbReference type="RefSeq" id="XP_053588116.1">
    <property type="nucleotide sequence ID" value="XM_053728539.1"/>
</dbReference>
<dbReference type="PANTHER" id="PTHR22899">
    <property type="entry name" value="CYCLIN-RELATED F-BOX FAMILY"/>
    <property type="match status" value="1"/>
</dbReference>
<evidence type="ECO:0000259" key="1">
    <source>
        <dbReference type="Pfam" id="PF07735"/>
    </source>
</evidence>
<dbReference type="InterPro" id="IPR053222">
    <property type="entry name" value="Zygotic_Embryogenesis-Asso"/>
</dbReference>
<dbReference type="AlphaFoldDB" id="A0A6A5H6C8"/>
<sequence>MKLPYLARRLAVKLMGTNEQINFSLISRNSKRLVQCVTKTPDYFEATIQGQIICLDTNLEDMKHLKLVFLPELRLGTCQVPVAPLVVKSAISCRGCELEKAEFSTRDWINHLVDIFHCKTLKLTFDQGSAYYNLVSIRDLFQGFDIIGLAIQDTYREHALKILWIFQPVLSIIHQLSIIRVPFELEDMEYIHGVVFLNYDYLKLAGPSDLGIEAVMDMNSKIIEILNPEIDAFELNLFVQEWMNITTSASMETLTILLQKQETVEFYEHVILDEIPHTVVPRDRFKKFHMPINSNSWNKMDRIVGQYEIQGWEERKATIQLDVYGNEIRFKLYLSLISKNAKKLVQCAPQQVTFLELHFQHKKIEAASDGMDHILFGGLESDVPSSVTTGEMVLSKLGYDLDIKDWVCHLTDVLKCKDIRLFFEYGSHLYPLNSLGHLLQGLTIIRITIQDTTDHYSRRILQMFQDARELLVFKNPMEQWDDQTHNTVLSRHLDFFRFGEEYKIGMDRLLRMNNCKVIEMCGCSKISVNELNGFVKTWITRTTNQNLEILTLVLAKNRVGNNYQNGILAGVHHSIIPRANHKMLTMPYASALWEDVPRIVGQYEVQRVDGKNATIQFDEVGGVARFKFVVGQ</sequence>
<feature type="domain" description="Sdz-33 F-box" evidence="1">
    <location>
        <begin position="192"/>
        <end position="256"/>
    </location>
</feature>
<proteinExistence type="predicted"/>
<comment type="caution">
    <text evidence="2">The sequence shown here is derived from an EMBL/GenBank/DDBJ whole genome shotgun (WGS) entry which is preliminary data.</text>
</comment>